<dbReference type="EMBL" id="CM039433">
    <property type="protein sequence ID" value="KAI4328990.1"/>
    <property type="molecule type" value="Genomic_DNA"/>
</dbReference>
<gene>
    <name evidence="1" type="ORF">L6164_021299</name>
</gene>
<reference evidence="1 2" key="1">
    <citation type="journal article" date="2022" name="DNA Res.">
        <title>Chromosomal-level genome assembly of the orchid tree Bauhinia variegata (Leguminosae; Cercidoideae) supports the allotetraploid origin hypothesis of Bauhinia.</title>
        <authorList>
            <person name="Zhong Y."/>
            <person name="Chen Y."/>
            <person name="Zheng D."/>
            <person name="Pang J."/>
            <person name="Liu Y."/>
            <person name="Luo S."/>
            <person name="Meng S."/>
            <person name="Qian L."/>
            <person name="Wei D."/>
            <person name="Dai S."/>
            <person name="Zhou R."/>
        </authorList>
    </citation>
    <scope>NUCLEOTIDE SEQUENCE [LARGE SCALE GENOMIC DNA]</scope>
    <source>
        <strain evidence="1">BV-YZ2020</strain>
    </source>
</reference>
<dbReference type="Proteomes" id="UP000828941">
    <property type="component" value="Chromosome 8"/>
</dbReference>
<proteinExistence type="predicted"/>
<organism evidence="1 2">
    <name type="scientific">Bauhinia variegata</name>
    <name type="common">Purple orchid tree</name>
    <name type="synonym">Phanera variegata</name>
    <dbReference type="NCBI Taxonomy" id="167791"/>
    <lineage>
        <taxon>Eukaryota</taxon>
        <taxon>Viridiplantae</taxon>
        <taxon>Streptophyta</taxon>
        <taxon>Embryophyta</taxon>
        <taxon>Tracheophyta</taxon>
        <taxon>Spermatophyta</taxon>
        <taxon>Magnoliopsida</taxon>
        <taxon>eudicotyledons</taxon>
        <taxon>Gunneridae</taxon>
        <taxon>Pentapetalae</taxon>
        <taxon>rosids</taxon>
        <taxon>fabids</taxon>
        <taxon>Fabales</taxon>
        <taxon>Fabaceae</taxon>
        <taxon>Cercidoideae</taxon>
        <taxon>Cercideae</taxon>
        <taxon>Bauhiniinae</taxon>
        <taxon>Bauhinia</taxon>
    </lineage>
</organism>
<sequence>MGSTSATTKPLLLSDLASSTVRLSHVPSNFIRPLGDRPNLQEVQSSDAVSISLIDLRGLRGPNRPQIIQNIARACQDYGFFQVVNHGVPETVVDEMMKVSREFFRLPESERLKSYSDDPMKTTRLSTSFNVKTEKVANWRDFLRLHCHPIQDYIHEWPINPPSFREDVGEYCRKVRELALELLEAISESLGLERDYIDKALGKHGQHLAINYYPACPQPELTYGLPGHADPNVITILLQDDVAGLQVLKDGKWVAVNPIPNTFTVNIGDQIQIISNDKYKSVLHRAMVNSEKERMSIPTFYCPSPDAVIGPAPQLIDNNHPPLYNNFAYSEYYKKFWNRGLSKETCVDMFKTDQLSQHPIAS</sequence>
<accession>A0ACB9MXW2</accession>
<protein>
    <submittedName>
        <fullName evidence="1">Uncharacterized protein</fullName>
    </submittedName>
</protein>
<evidence type="ECO:0000313" key="2">
    <source>
        <dbReference type="Proteomes" id="UP000828941"/>
    </source>
</evidence>
<evidence type="ECO:0000313" key="1">
    <source>
        <dbReference type="EMBL" id="KAI4328990.1"/>
    </source>
</evidence>
<name>A0ACB9MXW2_BAUVA</name>
<comment type="caution">
    <text evidence="1">The sequence shown here is derived from an EMBL/GenBank/DDBJ whole genome shotgun (WGS) entry which is preliminary data.</text>
</comment>
<keyword evidence="2" id="KW-1185">Reference proteome</keyword>